<sequence length="88" mass="9747">MEMPDPTICNISINIAYTLPDVAFTYCEDSSITWSFNAMESGDNYTLILVDAQQGLAASKVWDKAVFPVLDAGWKVYQQYIGAPSFVV</sequence>
<proteinExistence type="predicted"/>
<evidence type="ECO:0000313" key="2">
    <source>
        <dbReference type="Proteomes" id="UP001430848"/>
    </source>
</evidence>
<accession>A0ABR1PR74</accession>
<evidence type="ECO:0000313" key="1">
    <source>
        <dbReference type="EMBL" id="KAK7743016.1"/>
    </source>
</evidence>
<name>A0ABR1PR74_DIAER</name>
<organism evidence="1 2">
    <name type="scientific">Diaporthe eres</name>
    <name type="common">Phomopsis oblonga</name>
    <dbReference type="NCBI Taxonomy" id="83184"/>
    <lineage>
        <taxon>Eukaryota</taxon>
        <taxon>Fungi</taxon>
        <taxon>Dikarya</taxon>
        <taxon>Ascomycota</taxon>
        <taxon>Pezizomycotina</taxon>
        <taxon>Sordariomycetes</taxon>
        <taxon>Sordariomycetidae</taxon>
        <taxon>Diaporthales</taxon>
        <taxon>Diaporthaceae</taxon>
        <taxon>Diaporthe</taxon>
        <taxon>Diaporthe eres species complex</taxon>
    </lineage>
</organism>
<dbReference type="Proteomes" id="UP001430848">
    <property type="component" value="Unassembled WGS sequence"/>
</dbReference>
<keyword evidence="2" id="KW-1185">Reference proteome</keyword>
<protein>
    <submittedName>
        <fullName evidence="1">Uncharacterized protein</fullName>
    </submittedName>
</protein>
<gene>
    <name evidence="1" type="ORF">SLS63_000584</name>
</gene>
<reference evidence="1 2" key="1">
    <citation type="submission" date="2024-02" db="EMBL/GenBank/DDBJ databases">
        <title>De novo assembly and annotation of 12 fungi associated with fruit tree decline syndrome in Ontario, Canada.</title>
        <authorList>
            <person name="Sulman M."/>
            <person name="Ellouze W."/>
            <person name="Ilyukhin E."/>
        </authorList>
    </citation>
    <scope>NUCLEOTIDE SEQUENCE [LARGE SCALE GENOMIC DNA]</scope>
    <source>
        <strain evidence="1 2">M169</strain>
    </source>
</reference>
<comment type="caution">
    <text evidence="1">The sequence shown here is derived from an EMBL/GenBank/DDBJ whole genome shotgun (WGS) entry which is preliminary data.</text>
</comment>
<dbReference type="EMBL" id="JAKNSF020000001">
    <property type="protein sequence ID" value="KAK7743016.1"/>
    <property type="molecule type" value="Genomic_DNA"/>
</dbReference>